<dbReference type="Proteomes" id="UP000266340">
    <property type="component" value="Unassembled WGS sequence"/>
</dbReference>
<evidence type="ECO:0000259" key="2">
    <source>
        <dbReference type="Pfam" id="PF13205"/>
    </source>
</evidence>
<dbReference type="EMBL" id="QXJM01000030">
    <property type="protein sequence ID" value="RIE03755.1"/>
    <property type="molecule type" value="Genomic_DNA"/>
</dbReference>
<proteinExistence type="predicted"/>
<dbReference type="InterPro" id="IPR032812">
    <property type="entry name" value="SbsA_Ig"/>
</dbReference>
<sequence>MSEHPWILATEPSPDARNVPSEMHISIHFKEDMSRHTLNARNILILDGMDGGRLISNRFAYRYHAEKNMLQIYFKDRGDGFACGNDIEVILTGRIANASNVTMDIPYSFHFSTASRLRID</sequence>
<evidence type="ECO:0000256" key="1">
    <source>
        <dbReference type="ARBA" id="ARBA00022729"/>
    </source>
</evidence>
<feature type="domain" description="SbsA Ig-like" evidence="2">
    <location>
        <begin position="4"/>
        <end position="113"/>
    </location>
</feature>
<keyword evidence="4" id="KW-1185">Reference proteome</keyword>
<gene>
    <name evidence="3" type="ORF">D3H35_09360</name>
</gene>
<name>A0A398CMR3_9BACL</name>
<protein>
    <recommendedName>
        <fullName evidence="2">SbsA Ig-like domain-containing protein</fullName>
    </recommendedName>
</protein>
<dbReference type="RefSeq" id="WP_119148827.1">
    <property type="nucleotide sequence ID" value="NZ_JBHSOV010000021.1"/>
</dbReference>
<evidence type="ECO:0000313" key="3">
    <source>
        <dbReference type="EMBL" id="RIE03755.1"/>
    </source>
</evidence>
<dbReference type="AlphaFoldDB" id="A0A398CMR3"/>
<comment type="caution">
    <text evidence="3">The sequence shown here is derived from an EMBL/GenBank/DDBJ whole genome shotgun (WGS) entry which is preliminary data.</text>
</comment>
<keyword evidence="1" id="KW-0732">Signal</keyword>
<reference evidence="3 4" key="1">
    <citation type="submission" date="2018-09" db="EMBL/GenBank/DDBJ databases">
        <title>Cohnella cavernae sp. nov., isolated from a karst cave.</title>
        <authorList>
            <person name="Zhu H."/>
        </authorList>
    </citation>
    <scope>NUCLEOTIDE SEQUENCE [LARGE SCALE GENOMIC DNA]</scope>
    <source>
        <strain evidence="3 4">K2E09-144</strain>
    </source>
</reference>
<dbReference type="Pfam" id="PF13205">
    <property type="entry name" value="Big_5"/>
    <property type="match status" value="1"/>
</dbReference>
<accession>A0A398CMR3</accession>
<organism evidence="3 4">
    <name type="scientific">Cohnella faecalis</name>
    <dbReference type="NCBI Taxonomy" id="2315694"/>
    <lineage>
        <taxon>Bacteria</taxon>
        <taxon>Bacillati</taxon>
        <taxon>Bacillota</taxon>
        <taxon>Bacilli</taxon>
        <taxon>Bacillales</taxon>
        <taxon>Paenibacillaceae</taxon>
        <taxon>Cohnella</taxon>
    </lineage>
</organism>
<evidence type="ECO:0000313" key="4">
    <source>
        <dbReference type="Proteomes" id="UP000266340"/>
    </source>
</evidence>